<dbReference type="SUPFAM" id="SSF51011">
    <property type="entry name" value="Glycosyl hydrolase domain"/>
    <property type="match status" value="1"/>
</dbReference>
<feature type="domain" description="Alpha-amylase C-terminal" evidence="17">
    <location>
        <begin position="397"/>
        <end position="484"/>
    </location>
</feature>
<evidence type="ECO:0000256" key="8">
    <source>
        <dbReference type="ARBA" id="ARBA00022801"/>
    </source>
</evidence>
<dbReference type="EC" id="3.2.1.1" evidence="6 15"/>
<organism evidence="19 20">
    <name type="scientific">Psylliodes chrysocephalus</name>
    <dbReference type="NCBI Taxonomy" id="3402493"/>
    <lineage>
        <taxon>Eukaryota</taxon>
        <taxon>Metazoa</taxon>
        <taxon>Ecdysozoa</taxon>
        <taxon>Arthropoda</taxon>
        <taxon>Hexapoda</taxon>
        <taxon>Insecta</taxon>
        <taxon>Pterygota</taxon>
        <taxon>Neoptera</taxon>
        <taxon>Endopterygota</taxon>
        <taxon>Coleoptera</taxon>
        <taxon>Polyphaga</taxon>
        <taxon>Cucujiformia</taxon>
        <taxon>Chrysomeloidea</taxon>
        <taxon>Chrysomelidae</taxon>
        <taxon>Galerucinae</taxon>
        <taxon>Alticini</taxon>
        <taxon>Psylliodes</taxon>
    </lineage>
</organism>
<protein>
    <recommendedName>
        <fullName evidence="6 15">Alpha-amylase</fullName>
        <ecNumber evidence="6 15">3.2.1.1</ecNumber>
    </recommendedName>
</protein>
<gene>
    <name evidence="19" type="ORF">PSYICH_LOCUS10094</name>
</gene>
<dbReference type="GO" id="GO:0046872">
    <property type="term" value="F:metal ion binding"/>
    <property type="evidence" value="ECO:0007669"/>
    <property type="project" value="UniProtKB-KW"/>
</dbReference>
<dbReference type="GO" id="GO:0004556">
    <property type="term" value="F:alpha-amylase activity"/>
    <property type="evidence" value="ECO:0007669"/>
    <property type="project" value="UniProtKB-UniRule"/>
</dbReference>
<evidence type="ECO:0000256" key="6">
    <source>
        <dbReference type="ARBA" id="ARBA00012595"/>
    </source>
</evidence>
<dbReference type="AlphaFoldDB" id="A0A9P0GHB7"/>
<keyword evidence="16" id="KW-0732">Signal</keyword>
<dbReference type="PANTHER" id="PTHR43447">
    <property type="entry name" value="ALPHA-AMYLASE"/>
    <property type="match status" value="1"/>
</dbReference>
<evidence type="ECO:0000259" key="17">
    <source>
        <dbReference type="SMART" id="SM00632"/>
    </source>
</evidence>
<dbReference type="InterPro" id="IPR006047">
    <property type="entry name" value="GH13_cat_dom"/>
</dbReference>
<keyword evidence="12 15" id="KW-0119">Carbohydrate metabolism</keyword>
<dbReference type="InterPro" id="IPR013780">
    <property type="entry name" value="Glyco_hydro_b"/>
</dbReference>
<accession>A0A9P0GHB7</accession>
<evidence type="ECO:0000256" key="10">
    <source>
        <dbReference type="ARBA" id="ARBA00023157"/>
    </source>
</evidence>
<keyword evidence="9" id="KW-0106">Calcium</keyword>
<comment type="similarity">
    <text evidence="4 14">Belongs to the glycosyl hydrolase 13 family.</text>
</comment>
<evidence type="ECO:0000256" key="15">
    <source>
        <dbReference type="RuleBase" id="RU361134"/>
    </source>
</evidence>
<feature type="signal peptide" evidence="16">
    <location>
        <begin position="1"/>
        <end position="18"/>
    </location>
</feature>
<dbReference type="Pfam" id="PF02806">
    <property type="entry name" value="Alpha-amylase_C"/>
    <property type="match status" value="1"/>
</dbReference>
<dbReference type="InterPro" id="IPR031319">
    <property type="entry name" value="A-amylase_C"/>
</dbReference>
<evidence type="ECO:0000313" key="20">
    <source>
        <dbReference type="Proteomes" id="UP001153636"/>
    </source>
</evidence>
<dbReference type="PRINTS" id="PR00110">
    <property type="entry name" value="ALPHAAMYLASE"/>
</dbReference>
<comment type="catalytic activity">
    <reaction evidence="1 15">
        <text>Endohydrolysis of (1-&gt;4)-alpha-D-glucosidic linkages in polysaccharides containing three or more (1-&gt;4)-alpha-linked D-glucose units.</text>
        <dbReference type="EC" id="3.2.1.1"/>
    </reaction>
</comment>
<evidence type="ECO:0000256" key="14">
    <source>
        <dbReference type="RuleBase" id="RU003615"/>
    </source>
</evidence>
<evidence type="ECO:0000313" key="19">
    <source>
        <dbReference type="EMBL" id="CAH1109805.1"/>
    </source>
</evidence>
<keyword evidence="10" id="KW-1015">Disulfide bond</keyword>
<comment type="cofactor">
    <cofactor evidence="3">
        <name>chloride</name>
        <dbReference type="ChEBI" id="CHEBI:17996"/>
    </cofactor>
</comment>
<keyword evidence="11" id="KW-0868">Chloride</keyword>
<dbReference type="GO" id="GO:0005975">
    <property type="term" value="P:carbohydrate metabolic process"/>
    <property type="evidence" value="ECO:0007669"/>
    <property type="project" value="InterPro"/>
</dbReference>
<comment type="cofactor">
    <cofactor evidence="2">
        <name>Ca(2+)</name>
        <dbReference type="ChEBI" id="CHEBI:29108"/>
    </cofactor>
</comment>
<comment type="subunit">
    <text evidence="5">Monomer.</text>
</comment>
<dbReference type="Pfam" id="PF00128">
    <property type="entry name" value="Alpha-amylase"/>
    <property type="match status" value="1"/>
</dbReference>
<feature type="chain" id="PRO_5040375391" description="Alpha-amylase" evidence="16">
    <location>
        <begin position="19"/>
        <end position="486"/>
    </location>
</feature>
<evidence type="ECO:0000256" key="12">
    <source>
        <dbReference type="ARBA" id="ARBA00023277"/>
    </source>
</evidence>
<dbReference type="CDD" id="cd11317">
    <property type="entry name" value="AmyAc_bac_euk_AmyA"/>
    <property type="match status" value="1"/>
</dbReference>
<proteinExistence type="inferred from homology"/>
<evidence type="ECO:0000259" key="18">
    <source>
        <dbReference type="SMART" id="SM00642"/>
    </source>
</evidence>
<dbReference type="Gene3D" id="2.60.40.1180">
    <property type="entry name" value="Golgi alpha-mannosidase II"/>
    <property type="match status" value="1"/>
</dbReference>
<reference evidence="19" key="1">
    <citation type="submission" date="2022-01" db="EMBL/GenBank/DDBJ databases">
        <authorList>
            <person name="King R."/>
        </authorList>
    </citation>
    <scope>NUCLEOTIDE SEQUENCE</scope>
</reference>
<evidence type="ECO:0000256" key="5">
    <source>
        <dbReference type="ARBA" id="ARBA00011245"/>
    </source>
</evidence>
<evidence type="ECO:0000256" key="1">
    <source>
        <dbReference type="ARBA" id="ARBA00000548"/>
    </source>
</evidence>
<keyword evidence="8 15" id="KW-0378">Hydrolase</keyword>
<evidence type="ECO:0000256" key="2">
    <source>
        <dbReference type="ARBA" id="ARBA00001913"/>
    </source>
</evidence>
<keyword evidence="20" id="KW-1185">Reference proteome</keyword>
<dbReference type="Proteomes" id="UP001153636">
    <property type="component" value="Chromosome 4"/>
</dbReference>
<keyword evidence="7" id="KW-0479">Metal-binding</keyword>
<dbReference type="SUPFAM" id="SSF51445">
    <property type="entry name" value="(Trans)glycosidases"/>
    <property type="match status" value="1"/>
</dbReference>
<evidence type="ECO:0000256" key="9">
    <source>
        <dbReference type="ARBA" id="ARBA00022837"/>
    </source>
</evidence>
<evidence type="ECO:0000256" key="4">
    <source>
        <dbReference type="ARBA" id="ARBA00008061"/>
    </source>
</evidence>
<sequence length="486" mass="55380">MMLTHYLILVLFLSGSFAQYDPHFSNQHNVIVQLFEWTWKDIAEECERFLQHHGYGGVQISPPNENLILTNRPWYERYQPVSYALKTRSGNEENFKNMTRRCNNVGVRIYADTVINHMSASDGVGTGGNSANNGYYPSVPYGPGDFHDTCAINNYNDLNNVRNCQLVGLRDLNHQKKHVSDKIVEYMNHLIDLGVAGFRVDAAKHMWPADLKQIMLRIKDLNTEFGFKPHSRPFIYLEVIDTGTEPTKASDYKHIATVMEFKFSKKISNMFNGNDKLTYLSNWGTSWGFLDSNFAVVFVDNHDLQREDNHLHYKDSKRYKMANAFMLAHPYGIAKVMSSFHFNSHGQGPPMDSNENLLSPKINPDNTCGNGYVCEHRWRQIYNMVKFRNIVGDAPLTNWWSNGDQQISFCRGNKGFVAFTQWLDLKAKLQTCLPPGQYCDIISGDLKNNKCTGKTITVKKDGKASISILSSDEDGVIALLKNVKVV</sequence>
<dbReference type="SMART" id="SM00632">
    <property type="entry name" value="Aamy_C"/>
    <property type="match status" value="1"/>
</dbReference>
<name>A0A9P0GHB7_9CUCU</name>
<evidence type="ECO:0000256" key="11">
    <source>
        <dbReference type="ARBA" id="ARBA00023214"/>
    </source>
</evidence>
<feature type="domain" description="Glycosyl hydrolase family 13 catalytic" evidence="18">
    <location>
        <begin position="29"/>
        <end position="388"/>
    </location>
</feature>
<dbReference type="InterPro" id="IPR006046">
    <property type="entry name" value="Alpha_amylase"/>
</dbReference>
<dbReference type="InterPro" id="IPR006048">
    <property type="entry name" value="A-amylase/branching_C"/>
</dbReference>
<dbReference type="InterPro" id="IPR017853">
    <property type="entry name" value="GH"/>
</dbReference>
<dbReference type="Gene3D" id="3.20.20.80">
    <property type="entry name" value="Glycosidases"/>
    <property type="match status" value="1"/>
</dbReference>
<evidence type="ECO:0000256" key="3">
    <source>
        <dbReference type="ARBA" id="ARBA00001923"/>
    </source>
</evidence>
<evidence type="ECO:0000256" key="16">
    <source>
        <dbReference type="SAM" id="SignalP"/>
    </source>
</evidence>
<keyword evidence="13 15" id="KW-0326">Glycosidase</keyword>
<dbReference type="EMBL" id="OV651816">
    <property type="protein sequence ID" value="CAH1109805.1"/>
    <property type="molecule type" value="Genomic_DNA"/>
</dbReference>
<dbReference type="SMART" id="SM00642">
    <property type="entry name" value="Aamy"/>
    <property type="match status" value="1"/>
</dbReference>
<dbReference type="OrthoDB" id="550577at2759"/>
<evidence type="ECO:0000256" key="13">
    <source>
        <dbReference type="ARBA" id="ARBA00023295"/>
    </source>
</evidence>
<evidence type="ECO:0000256" key="7">
    <source>
        <dbReference type="ARBA" id="ARBA00022723"/>
    </source>
</evidence>